<dbReference type="EMBL" id="OOIL02004480">
    <property type="protein sequence ID" value="VFQ91770.1"/>
    <property type="molecule type" value="Genomic_DNA"/>
</dbReference>
<dbReference type="InterPro" id="IPR005162">
    <property type="entry name" value="Retrotrans_gag_dom"/>
</dbReference>
<keyword evidence="4" id="KW-1185">Reference proteome</keyword>
<evidence type="ECO:0000313" key="4">
    <source>
        <dbReference type="Proteomes" id="UP000595140"/>
    </source>
</evidence>
<dbReference type="OrthoDB" id="8052806at2759"/>
<dbReference type="SUPFAM" id="SSF50630">
    <property type="entry name" value="Acid proteases"/>
    <property type="match status" value="1"/>
</dbReference>
<feature type="domain" description="Retrotransposon gag" evidence="2">
    <location>
        <begin position="168"/>
        <end position="256"/>
    </location>
</feature>
<feature type="region of interest" description="Disordered" evidence="1">
    <location>
        <begin position="302"/>
        <end position="321"/>
    </location>
</feature>
<dbReference type="Pfam" id="PF03732">
    <property type="entry name" value="Retrotrans_gag"/>
    <property type="match status" value="1"/>
</dbReference>
<dbReference type="PANTHER" id="PTHR15503:SF22">
    <property type="entry name" value="TRANSPOSON TY3-I GAG POLYPROTEIN"/>
    <property type="match status" value="1"/>
</dbReference>
<dbReference type="PANTHER" id="PTHR15503">
    <property type="entry name" value="LDOC1 RELATED"/>
    <property type="match status" value="1"/>
</dbReference>
<dbReference type="CDD" id="cd00303">
    <property type="entry name" value="retropepsin_like"/>
    <property type="match status" value="1"/>
</dbReference>
<proteinExistence type="predicted"/>
<evidence type="ECO:0000313" key="3">
    <source>
        <dbReference type="EMBL" id="VFQ91770.1"/>
    </source>
</evidence>
<evidence type="ECO:0000256" key="1">
    <source>
        <dbReference type="SAM" id="MobiDB-lite"/>
    </source>
</evidence>
<dbReference type="Pfam" id="PF08284">
    <property type="entry name" value="RVP_2"/>
    <property type="match status" value="1"/>
</dbReference>
<sequence>MASTSVTTADFQEFQQQIDRQLHDHTATMQNLHHHMEQLHQRFEEFLRRVDRPPAAGGAGPRLPGGNPHDNVPVMSKLKLEMPKTDGSDPLGWLFKAQTTTTTTTQLNPTTVGSGEGVCTQTLPLLGSREAVSKRPPAQPAQKYGRLFKAHEYFIFYAVQEESRLPAISMMLEGPALDWFRWRHRNNLVTTWGDFVTQFKLRFDPLSYVDYFAILSKIQQTGSVLEYQQAFEKVLVNVTGVAETNLQSLFHAGLKPHLQHEVMILKPDSLSASFALAWELEVKHTAWTSAMPHRFNRAPAQQTTTPLLPTPGPKTPLPGTKPIAGLPIRRLSYAERKERDAKGLCYNCDEKWVKGHNCGRFLLLLEDDEGDEPAIPDFDDTILAADVSSLNSLAGVTAPRSLRLSGMISTAVVDVLIDGGSTHNFIHPSVVEKSHLPVLDVPAFRVYVGNDASLVCTQKCSNVELLLQGFTFPVDVFVLPIHGPDVVLGVQWLQLLGSVTHDYAHLTMVFSWKGKE</sequence>
<dbReference type="AlphaFoldDB" id="A0A484MSF3"/>
<dbReference type="Gene3D" id="2.40.70.10">
    <property type="entry name" value="Acid Proteases"/>
    <property type="match status" value="1"/>
</dbReference>
<gene>
    <name evidence="3" type="ORF">CCAM_LOCUS33546</name>
</gene>
<dbReference type="InterPro" id="IPR032567">
    <property type="entry name" value="RTL1-rel"/>
</dbReference>
<evidence type="ECO:0000259" key="2">
    <source>
        <dbReference type="Pfam" id="PF03732"/>
    </source>
</evidence>
<dbReference type="Proteomes" id="UP000595140">
    <property type="component" value="Unassembled WGS sequence"/>
</dbReference>
<reference evidence="3 4" key="1">
    <citation type="submission" date="2018-04" db="EMBL/GenBank/DDBJ databases">
        <authorList>
            <person name="Vogel A."/>
        </authorList>
    </citation>
    <scope>NUCLEOTIDE SEQUENCE [LARGE SCALE GENOMIC DNA]</scope>
</reference>
<accession>A0A484MSF3</accession>
<name>A0A484MSF3_9ASTE</name>
<dbReference type="InterPro" id="IPR021109">
    <property type="entry name" value="Peptidase_aspartic_dom_sf"/>
</dbReference>
<organism evidence="3 4">
    <name type="scientific">Cuscuta campestris</name>
    <dbReference type="NCBI Taxonomy" id="132261"/>
    <lineage>
        <taxon>Eukaryota</taxon>
        <taxon>Viridiplantae</taxon>
        <taxon>Streptophyta</taxon>
        <taxon>Embryophyta</taxon>
        <taxon>Tracheophyta</taxon>
        <taxon>Spermatophyta</taxon>
        <taxon>Magnoliopsida</taxon>
        <taxon>eudicotyledons</taxon>
        <taxon>Gunneridae</taxon>
        <taxon>Pentapetalae</taxon>
        <taxon>asterids</taxon>
        <taxon>lamiids</taxon>
        <taxon>Solanales</taxon>
        <taxon>Convolvulaceae</taxon>
        <taxon>Cuscuteae</taxon>
        <taxon>Cuscuta</taxon>
        <taxon>Cuscuta subgen. Grammica</taxon>
        <taxon>Cuscuta sect. Cleistogrammica</taxon>
    </lineage>
</organism>
<protein>
    <recommendedName>
        <fullName evidence="2">Retrotransposon gag domain-containing protein</fullName>
    </recommendedName>
</protein>